<evidence type="ECO:0000313" key="3">
    <source>
        <dbReference type="Proteomes" id="UP000241769"/>
    </source>
</evidence>
<dbReference type="EMBL" id="MDYQ01000101">
    <property type="protein sequence ID" value="PRP82518.1"/>
    <property type="molecule type" value="Genomic_DNA"/>
</dbReference>
<accession>A0A2P6NF00</accession>
<dbReference type="Proteomes" id="UP000241769">
    <property type="component" value="Unassembled WGS sequence"/>
</dbReference>
<evidence type="ECO:0000313" key="2">
    <source>
        <dbReference type="EMBL" id="PRP82518.1"/>
    </source>
</evidence>
<sequence>MTKDGRVIEDGSPVMDARFNSRIDPEETRQKDFHFWGGGTEGGEGRNSGISTGTVHVMMTLADKIMSVEPQSLRGRLLLDGKLCKVIPRNRRERIDEQGKEEGSHFHKNILL</sequence>
<organism evidence="2 3">
    <name type="scientific">Planoprotostelium fungivorum</name>
    <dbReference type="NCBI Taxonomy" id="1890364"/>
    <lineage>
        <taxon>Eukaryota</taxon>
        <taxon>Amoebozoa</taxon>
        <taxon>Evosea</taxon>
        <taxon>Variosea</taxon>
        <taxon>Cavosteliida</taxon>
        <taxon>Cavosteliaceae</taxon>
        <taxon>Planoprotostelium</taxon>
    </lineage>
</organism>
<comment type="caution">
    <text evidence="2">The sequence shown here is derived from an EMBL/GenBank/DDBJ whole genome shotgun (WGS) entry which is preliminary data.</text>
</comment>
<dbReference type="AlphaFoldDB" id="A0A2P6NF00"/>
<keyword evidence="3" id="KW-1185">Reference proteome</keyword>
<feature type="region of interest" description="Disordered" evidence="1">
    <location>
        <begin position="29"/>
        <end position="51"/>
    </location>
</feature>
<evidence type="ECO:0000256" key="1">
    <source>
        <dbReference type="SAM" id="MobiDB-lite"/>
    </source>
</evidence>
<feature type="compositionally biased region" description="Gly residues" evidence="1">
    <location>
        <begin position="36"/>
        <end position="46"/>
    </location>
</feature>
<protein>
    <submittedName>
        <fullName evidence="2">Uncharacterized protein</fullName>
    </submittedName>
</protein>
<proteinExistence type="predicted"/>
<dbReference type="InParanoid" id="A0A2P6NF00"/>
<name>A0A2P6NF00_9EUKA</name>
<reference evidence="2 3" key="1">
    <citation type="journal article" date="2018" name="Genome Biol. Evol.">
        <title>Multiple Roots of Fruiting Body Formation in Amoebozoa.</title>
        <authorList>
            <person name="Hillmann F."/>
            <person name="Forbes G."/>
            <person name="Novohradska S."/>
            <person name="Ferling I."/>
            <person name="Riege K."/>
            <person name="Groth M."/>
            <person name="Westermann M."/>
            <person name="Marz M."/>
            <person name="Spaller T."/>
            <person name="Winckler T."/>
            <person name="Schaap P."/>
            <person name="Glockner G."/>
        </authorList>
    </citation>
    <scope>NUCLEOTIDE SEQUENCE [LARGE SCALE GENOMIC DNA]</scope>
    <source>
        <strain evidence="2 3">Jena</strain>
    </source>
</reference>
<gene>
    <name evidence="2" type="ORF">PROFUN_10088</name>
</gene>